<dbReference type="Proteomes" id="UP001601444">
    <property type="component" value="Unassembled WGS sequence"/>
</dbReference>
<evidence type="ECO:0000259" key="1">
    <source>
        <dbReference type="Pfam" id="PF01636"/>
    </source>
</evidence>
<gene>
    <name evidence="2" type="ORF">ACFYTF_28125</name>
</gene>
<keyword evidence="3" id="KW-1185">Reference proteome</keyword>
<dbReference type="InterPro" id="IPR011009">
    <property type="entry name" value="Kinase-like_dom_sf"/>
</dbReference>
<evidence type="ECO:0000313" key="2">
    <source>
        <dbReference type="EMBL" id="MFF0546709.1"/>
    </source>
</evidence>
<dbReference type="SUPFAM" id="SSF56112">
    <property type="entry name" value="Protein kinase-like (PK-like)"/>
    <property type="match status" value="1"/>
</dbReference>
<comment type="caution">
    <text evidence="2">The sequence shown here is derived from an EMBL/GenBank/DDBJ whole genome shotgun (WGS) entry which is preliminary data.</text>
</comment>
<dbReference type="Gene3D" id="3.90.1200.10">
    <property type="match status" value="1"/>
</dbReference>
<name>A0ABW6PWF3_9NOCA</name>
<dbReference type="RefSeq" id="WP_280302095.1">
    <property type="nucleotide sequence ID" value="NZ_JBIAMX010000025.1"/>
</dbReference>
<reference evidence="2 3" key="1">
    <citation type="submission" date="2024-10" db="EMBL/GenBank/DDBJ databases">
        <title>The Natural Products Discovery Center: Release of the First 8490 Sequenced Strains for Exploring Actinobacteria Biosynthetic Diversity.</title>
        <authorList>
            <person name="Kalkreuter E."/>
            <person name="Kautsar S.A."/>
            <person name="Yang D."/>
            <person name="Bader C.D."/>
            <person name="Teijaro C.N."/>
            <person name="Fluegel L."/>
            <person name="Davis C.M."/>
            <person name="Simpson J.R."/>
            <person name="Lauterbach L."/>
            <person name="Steele A.D."/>
            <person name="Gui C."/>
            <person name="Meng S."/>
            <person name="Li G."/>
            <person name="Viehrig K."/>
            <person name="Ye F."/>
            <person name="Su P."/>
            <person name="Kiefer A.F."/>
            <person name="Nichols A."/>
            <person name="Cepeda A.J."/>
            <person name="Yan W."/>
            <person name="Fan B."/>
            <person name="Jiang Y."/>
            <person name="Adhikari A."/>
            <person name="Zheng C.-J."/>
            <person name="Schuster L."/>
            <person name="Cowan T.M."/>
            <person name="Smanski M.J."/>
            <person name="Chevrette M.G."/>
            <person name="De Carvalho L.P.S."/>
            <person name="Shen B."/>
        </authorList>
    </citation>
    <scope>NUCLEOTIDE SEQUENCE [LARGE SCALE GENOMIC DNA]</scope>
    <source>
        <strain evidence="2 3">NPDC004045</strain>
    </source>
</reference>
<organism evidence="2 3">
    <name type="scientific">Nocardia thailandica</name>
    <dbReference type="NCBI Taxonomy" id="257275"/>
    <lineage>
        <taxon>Bacteria</taxon>
        <taxon>Bacillati</taxon>
        <taxon>Actinomycetota</taxon>
        <taxon>Actinomycetes</taxon>
        <taxon>Mycobacteriales</taxon>
        <taxon>Nocardiaceae</taxon>
        <taxon>Nocardia</taxon>
    </lineage>
</organism>
<dbReference type="Pfam" id="PF01636">
    <property type="entry name" value="APH"/>
    <property type="match status" value="1"/>
</dbReference>
<protein>
    <submittedName>
        <fullName evidence="2">Phosphotransferase family protein</fullName>
    </submittedName>
</protein>
<sequence length="304" mass="33386">MTVPSSRQAGETADWTRTVLESACAKVGLDASGAALAKFTNNAVYNLATSPITVRISGSTAIRQRVDKVISVARWLARHDVPAVRLVDDLPQPLHLDEHTITFWHTVIPAAASTSPPNGVDLGKILRRVHALPPPADPLPLWDPLQAIVQRVREEQVLSPADHQFLLDTIEELSEGLASIEPTLPLGPIHGDAFTGNLIKSGAGAVICDFDGAAYGPREWDLAPVAVGHLRMDYATNFHRQVVDTYGVDVTAWSGFPILRRLREFQLVTSVLPVLSANPSLYEQWRHRFTSFQRNDGARWSPYT</sequence>
<feature type="domain" description="Aminoglycoside phosphotransferase" evidence="1">
    <location>
        <begin position="59"/>
        <end position="251"/>
    </location>
</feature>
<dbReference type="InterPro" id="IPR002575">
    <property type="entry name" value="Aminoglycoside_PTrfase"/>
</dbReference>
<evidence type="ECO:0000313" key="3">
    <source>
        <dbReference type="Proteomes" id="UP001601444"/>
    </source>
</evidence>
<proteinExistence type="predicted"/>
<dbReference type="EMBL" id="JBIAMX010000025">
    <property type="protein sequence ID" value="MFF0546709.1"/>
    <property type="molecule type" value="Genomic_DNA"/>
</dbReference>
<accession>A0ABW6PWF3</accession>